<accession>A0AAV7G4K5</accession>
<dbReference type="Proteomes" id="UP000775213">
    <property type="component" value="Unassembled WGS sequence"/>
</dbReference>
<dbReference type="AlphaFoldDB" id="A0AAV7G4K5"/>
<evidence type="ECO:0000313" key="1">
    <source>
        <dbReference type="EMBL" id="KAH0450652.1"/>
    </source>
</evidence>
<sequence length="138" mass="16120">MQNMGVSWHCELKKGCSFSWKVIWRVTTGVFINLFKDIWLLDKRFYRWPTFFGSFKNNEMDAVKSRNWMEELSFSDDFNKIPFRAFCSEMAAEGRRPSAVLPSSRSPLGEMLPTGIDDSFCSRSVLNPEATEMQKRRP</sequence>
<reference evidence="1 2" key="1">
    <citation type="journal article" date="2021" name="Hortic Res">
        <title>Chromosome-scale assembly of the Dendrobium chrysotoxum genome enhances the understanding of orchid evolution.</title>
        <authorList>
            <person name="Zhang Y."/>
            <person name="Zhang G.Q."/>
            <person name="Zhang D."/>
            <person name="Liu X.D."/>
            <person name="Xu X.Y."/>
            <person name="Sun W.H."/>
            <person name="Yu X."/>
            <person name="Zhu X."/>
            <person name="Wang Z.W."/>
            <person name="Zhao X."/>
            <person name="Zhong W.Y."/>
            <person name="Chen H."/>
            <person name="Yin W.L."/>
            <person name="Huang T."/>
            <person name="Niu S.C."/>
            <person name="Liu Z.J."/>
        </authorList>
    </citation>
    <scope>NUCLEOTIDE SEQUENCE [LARGE SCALE GENOMIC DNA]</scope>
    <source>
        <strain evidence="1">Lindl</strain>
    </source>
</reference>
<dbReference type="EMBL" id="JAGFBR010000018">
    <property type="protein sequence ID" value="KAH0450652.1"/>
    <property type="molecule type" value="Genomic_DNA"/>
</dbReference>
<name>A0AAV7G4K5_DENCH</name>
<gene>
    <name evidence="1" type="ORF">IEQ34_021344</name>
</gene>
<comment type="caution">
    <text evidence="1">The sequence shown here is derived from an EMBL/GenBank/DDBJ whole genome shotgun (WGS) entry which is preliminary data.</text>
</comment>
<protein>
    <submittedName>
        <fullName evidence="1">Uncharacterized protein</fullName>
    </submittedName>
</protein>
<keyword evidence="2" id="KW-1185">Reference proteome</keyword>
<evidence type="ECO:0000313" key="2">
    <source>
        <dbReference type="Proteomes" id="UP000775213"/>
    </source>
</evidence>
<organism evidence="1 2">
    <name type="scientific">Dendrobium chrysotoxum</name>
    <name type="common">Orchid</name>
    <dbReference type="NCBI Taxonomy" id="161865"/>
    <lineage>
        <taxon>Eukaryota</taxon>
        <taxon>Viridiplantae</taxon>
        <taxon>Streptophyta</taxon>
        <taxon>Embryophyta</taxon>
        <taxon>Tracheophyta</taxon>
        <taxon>Spermatophyta</taxon>
        <taxon>Magnoliopsida</taxon>
        <taxon>Liliopsida</taxon>
        <taxon>Asparagales</taxon>
        <taxon>Orchidaceae</taxon>
        <taxon>Epidendroideae</taxon>
        <taxon>Malaxideae</taxon>
        <taxon>Dendrobiinae</taxon>
        <taxon>Dendrobium</taxon>
    </lineage>
</organism>
<proteinExistence type="predicted"/>